<dbReference type="RefSeq" id="WP_163587426.1">
    <property type="nucleotide sequence ID" value="NZ_CP040853.1"/>
</dbReference>
<proteinExistence type="predicted"/>
<keyword evidence="1" id="KW-0614">Plasmid</keyword>
<geneLocation type="plasmid" evidence="1 2">
    <name>unnamed</name>
</geneLocation>
<protein>
    <submittedName>
        <fullName evidence="1">Uncharacterized protein</fullName>
    </submittedName>
</protein>
<name>A0AAE6WLD9_9LACO</name>
<sequence length="134" mass="15922">MGKFDSFDGLSLKEKEKRPRIDISKNNKKIRMTFYANDRTKKEIQEIVEKLKPKTKQDIYNIVIEDYAKSHGCNLTEDAVYLDMPADEPKGYASFSLDPTKRKKLDEITKYMNIQNRTLTVEWLIENYRKDYDQ</sequence>
<organism evidence="1 2">
    <name type="scientific">Ligilactobacillus murinus</name>
    <dbReference type="NCBI Taxonomy" id="1622"/>
    <lineage>
        <taxon>Bacteria</taxon>
        <taxon>Bacillati</taxon>
        <taxon>Bacillota</taxon>
        <taxon>Bacilli</taxon>
        <taxon>Lactobacillales</taxon>
        <taxon>Lactobacillaceae</taxon>
        <taxon>Ligilactobacillus</taxon>
    </lineage>
</organism>
<evidence type="ECO:0000313" key="1">
    <source>
        <dbReference type="EMBL" id="QIA91123.1"/>
    </source>
</evidence>
<dbReference type="AlphaFoldDB" id="A0AAE6WLD9"/>
<accession>A0AAE6WLD9</accession>
<dbReference type="Proteomes" id="UP000463931">
    <property type="component" value="Plasmid unnamed"/>
</dbReference>
<dbReference type="EMBL" id="CP040853">
    <property type="protein sequence ID" value="QIA91123.1"/>
    <property type="molecule type" value="Genomic_DNA"/>
</dbReference>
<evidence type="ECO:0000313" key="2">
    <source>
        <dbReference type="Proteomes" id="UP000463931"/>
    </source>
</evidence>
<reference evidence="1 2" key="1">
    <citation type="journal article" date="2019" name="Nat. Med.">
        <title>Preventing dysbiosis of the neonatal mouse intestinal microbiome protects against late-onset sepsis.</title>
        <authorList>
            <person name="Singer J.R."/>
            <person name="Blosser E.G."/>
            <person name="Zindl C.L."/>
            <person name="Silberger D.J."/>
            <person name="Conlan S."/>
            <person name="Laufer V.A."/>
            <person name="DiToro D."/>
            <person name="Deming C."/>
            <person name="Kumar R."/>
            <person name="Morrow C.D."/>
            <person name="Segre J.A."/>
            <person name="Gray M.J."/>
            <person name="Randolph D.A."/>
            <person name="Weaver C.T."/>
        </authorList>
    </citation>
    <scope>NUCLEOTIDE SEQUENCE [LARGE SCALE GENOMIC DNA]</scope>
    <source>
        <strain evidence="1 2">V10</strain>
    </source>
</reference>
<gene>
    <name evidence="1" type="ORF">FEE40_13005</name>
</gene>